<evidence type="ECO:0000313" key="4">
    <source>
        <dbReference type="Proteomes" id="UP001209540"/>
    </source>
</evidence>
<feature type="compositionally biased region" description="Polar residues" evidence="1">
    <location>
        <begin position="45"/>
        <end position="67"/>
    </location>
</feature>
<reference evidence="3" key="2">
    <citation type="submission" date="2023-02" db="EMBL/GenBank/DDBJ databases">
        <authorList>
            <consortium name="DOE Joint Genome Institute"/>
            <person name="Mondo S.J."/>
            <person name="Chang Y."/>
            <person name="Wang Y."/>
            <person name="Ahrendt S."/>
            <person name="Andreopoulos W."/>
            <person name="Barry K."/>
            <person name="Beard J."/>
            <person name="Benny G.L."/>
            <person name="Blankenship S."/>
            <person name="Bonito G."/>
            <person name="Cuomo C."/>
            <person name="Desiro A."/>
            <person name="Gervers K.A."/>
            <person name="Hundley H."/>
            <person name="Kuo A."/>
            <person name="LaButti K."/>
            <person name="Lang B.F."/>
            <person name="Lipzen A."/>
            <person name="O'Donnell K."/>
            <person name="Pangilinan J."/>
            <person name="Reynolds N."/>
            <person name="Sandor L."/>
            <person name="Smith M.W."/>
            <person name="Tsang A."/>
            <person name="Grigoriev I.V."/>
            <person name="Stajich J.E."/>
            <person name="Spatafora J.W."/>
        </authorList>
    </citation>
    <scope>NUCLEOTIDE SEQUENCE</scope>
    <source>
        <strain evidence="3">RSA 2281</strain>
    </source>
</reference>
<dbReference type="AlphaFoldDB" id="A0AAD5PHA1"/>
<evidence type="ECO:0000313" key="3">
    <source>
        <dbReference type="EMBL" id="KAI9271932.1"/>
    </source>
</evidence>
<feature type="domain" description="No apical meristem-associated C-terminal" evidence="2">
    <location>
        <begin position="8"/>
        <end position="149"/>
    </location>
</feature>
<reference evidence="3" key="1">
    <citation type="journal article" date="2022" name="IScience">
        <title>Evolution of zygomycete secretomes and the origins of terrestrial fungal ecologies.</title>
        <authorList>
            <person name="Chang Y."/>
            <person name="Wang Y."/>
            <person name="Mondo S."/>
            <person name="Ahrendt S."/>
            <person name="Andreopoulos W."/>
            <person name="Barry K."/>
            <person name="Beard J."/>
            <person name="Benny G.L."/>
            <person name="Blankenship S."/>
            <person name="Bonito G."/>
            <person name="Cuomo C."/>
            <person name="Desiro A."/>
            <person name="Gervers K.A."/>
            <person name="Hundley H."/>
            <person name="Kuo A."/>
            <person name="LaButti K."/>
            <person name="Lang B.F."/>
            <person name="Lipzen A."/>
            <person name="O'Donnell K."/>
            <person name="Pangilinan J."/>
            <person name="Reynolds N."/>
            <person name="Sandor L."/>
            <person name="Smith M.E."/>
            <person name="Tsang A."/>
            <person name="Grigoriev I.V."/>
            <person name="Stajich J.E."/>
            <person name="Spatafora J.W."/>
        </authorList>
    </citation>
    <scope>NUCLEOTIDE SEQUENCE</scope>
    <source>
        <strain evidence="3">RSA 2281</strain>
    </source>
</reference>
<comment type="caution">
    <text evidence="3">The sequence shown here is derived from an EMBL/GenBank/DDBJ whole genome shotgun (WGS) entry which is preliminary data.</text>
</comment>
<evidence type="ECO:0000256" key="1">
    <source>
        <dbReference type="SAM" id="MobiDB-lite"/>
    </source>
</evidence>
<accession>A0AAD5PHA1</accession>
<evidence type="ECO:0000259" key="2">
    <source>
        <dbReference type="Pfam" id="PF14303"/>
    </source>
</evidence>
<name>A0AAD5PHA1_9FUNG</name>
<organism evidence="3 4">
    <name type="scientific">Phascolomyces articulosus</name>
    <dbReference type="NCBI Taxonomy" id="60185"/>
    <lineage>
        <taxon>Eukaryota</taxon>
        <taxon>Fungi</taxon>
        <taxon>Fungi incertae sedis</taxon>
        <taxon>Mucoromycota</taxon>
        <taxon>Mucoromycotina</taxon>
        <taxon>Mucoromycetes</taxon>
        <taxon>Mucorales</taxon>
        <taxon>Lichtheimiaceae</taxon>
        <taxon>Phascolomyces</taxon>
    </lineage>
</organism>
<feature type="region of interest" description="Disordered" evidence="1">
    <location>
        <begin position="31"/>
        <end position="79"/>
    </location>
</feature>
<dbReference type="Proteomes" id="UP001209540">
    <property type="component" value="Unassembled WGS sequence"/>
</dbReference>
<protein>
    <submittedName>
        <fullName evidence="3">No apical meristem-associated, C-terminal domain-containing protein</fullName>
    </submittedName>
</protein>
<gene>
    <name evidence="3" type="ORF">BDA99DRAFT_501367</name>
</gene>
<dbReference type="Pfam" id="PF14303">
    <property type="entry name" value="NAM-associated"/>
    <property type="match status" value="1"/>
</dbReference>
<sequence>MFMQFEGKAFSFDHCWEELRIHDKWKDTVKGLASKTKKKGKTIANAPSNVNQEGETGESSTPASTPRPTGVKKEKEKEAIKRNWEQSMKNEAEFLAETKKKTKYLEELMLIEKEKRKEVRRKLDYEIIYKDTSDMDDITLQFHTMEKKKNILEKNDGGKRNRRR</sequence>
<keyword evidence="4" id="KW-1185">Reference proteome</keyword>
<dbReference type="InterPro" id="IPR029466">
    <property type="entry name" value="NAM-associated_C"/>
</dbReference>
<dbReference type="EMBL" id="JAIXMP010000006">
    <property type="protein sequence ID" value="KAI9271932.1"/>
    <property type="molecule type" value="Genomic_DNA"/>
</dbReference>
<proteinExistence type="predicted"/>